<keyword evidence="4 9" id="KW-0349">Heme</keyword>
<dbReference type="PANTHER" id="PTHR46300:SF7">
    <property type="entry name" value="P450, PUTATIVE (EUROFUNG)-RELATED"/>
    <property type="match status" value="1"/>
</dbReference>
<keyword evidence="6 10" id="KW-0560">Oxidoreductase</keyword>
<evidence type="ECO:0000256" key="9">
    <source>
        <dbReference type="PIRSR" id="PIRSR602401-1"/>
    </source>
</evidence>
<dbReference type="GO" id="GO:0016705">
    <property type="term" value="F:oxidoreductase activity, acting on paired donors, with incorporation or reduction of molecular oxygen"/>
    <property type="evidence" value="ECO:0007669"/>
    <property type="project" value="InterPro"/>
</dbReference>
<dbReference type="InterPro" id="IPR036396">
    <property type="entry name" value="Cyt_P450_sf"/>
</dbReference>
<comment type="similarity">
    <text evidence="3 10">Belongs to the cytochrome P450 family.</text>
</comment>
<dbReference type="SUPFAM" id="SSF48264">
    <property type="entry name" value="Cytochrome P450"/>
    <property type="match status" value="1"/>
</dbReference>
<evidence type="ECO:0000313" key="12">
    <source>
        <dbReference type="Proteomes" id="UP000807342"/>
    </source>
</evidence>
<comment type="caution">
    <text evidence="11">The sequence shown here is derived from an EMBL/GenBank/DDBJ whole genome shotgun (WGS) entry which is preliminary data.</text>
</comment>
<evidence type="ECO:0000256" key="5">
    <source>
        <dbReference type="ARBA" id="ARBA00022723"/>
    </source>
</evidence>
<gene>
    <name evidence="11" type="ORF">P691DRAFT_779432</name>
</gene>
<comment type="cofactor">
    <cofactor evidence="1 9">
        <name>heme</name>
        <dbReference type="ChEBI" id="CHEBI:30413"/>
    </cofactor>
</comment>
<dbReference type="PROSITE" id="PS00086">
    <property type="entry name" value="CYTOCHROME_P450"/>
    <property type="match status" value="1"/>
</dbReference>
<dbReference type="InterPro" id="IPR001128">
    <property type="entry name" value="Cyt_P450"/>
</dbReference>
<dbReference type="Pfam" id="PF00067">
    <property type="entry name" value="p450"/>
    <property type="match status" value="1"/>
</dbReference>
<dbReference type="AlphaFoldDB" id="A0A9P6BYD2"/>
<dbReference type="Gene3D" id="1.10.630.10">
    <property type="entry name" value="Cytochrome P450"/>
    <property type="match status" value="1"/>
</dbReference>
<dbReference type="PRINTS" id="PR00463">
    <property type="entry name" value="EP450I"/>
</dbReference>
<accession>A0A9P6BYD2</accession>
<evidence type="ECO:0000256" key="4">
    <source>
        <dbReference type="ARBA" id="ARBA00022617"/>
    </source>
</evidence>
<protein>
    <submittedName>
        <fullName evidence="11">Cytochrome P450</fullName>
    </submittedName>
</protein>
<name>A0A9P6BYD2_9AGAR</name>
<evidence type="ECO:0000256" key="6">
    <source>
        <dbReference type="ARBA" id="ARBA00023002"/>
    </source>
</evidence>
<dbReference type="OrthoDB" id="2789670at2759"/>
<organism evidence="11 12">
    <name type="scientific">Macrolepiota fuliginosa MF-IS2</name>
    <dbReference type="NCBI Taxonomy" id="1400762"/>
    <lineage>
        <taxon>Eukaryota</taxon>
        <taxon>Fungi</taxon>
        <taxon>Dikarya</taxon>
        <taxon>Basidiomycota</taxon>
        <taxon>Agaricomycotina</taxon>
        <taxon>Agaricomycetes</taxon>
        <taxon>Agaricomycetidae</taxon>
        <taxon>Agaricales</taxon>
        <taxon>Agaricineae</taxon>
        <taxon>Agaricaceae</taxon>
        <taxon>Macrolepiota</taxon>
    </lineage>
</organism>
<keyword evidence="5 9" id="KW-0479">Metal-binding</keyword>
<evidence type="ECO:0000256" key="8">
    <source>
        <dbReference type="ARBA" id="ARBA00023033"/>
    </source>
</evidence>
<dbReference type="InterPro" id="IPR017972">
    <property type="entry name" value="Cyt_P450_CS"/>
</dbReference>
<dbReference type="InterPro" id="IPR002401">
    <property type="entry name" value="Cyt_P450_E_grp-I"/>
</dbReference>
<evidence type="ECO:0000256" key="1">
    <source>
        <dbReference type="ARBA" id="ARBA00001971"/>
    </source>
</evidence>
<sequence>MAMCLYPEAQKKAQAELDNVLGGRLPEFNDRPNLPYINAMVKESMRWQLVLPLGVVHMCTNGDEYDGYYIPKGTIVIGNAWTILHDSEVFENPYTYNPDRYLKDGKIDPTVRDPSVASFGFGRRICPGRFFSDNSLFSIIAHVLAVYDIRPGLDNNGKEIEIKPEMTGGSLSYPERFACRITPRSKEAEDLINNSGLLMD</sequence>
<dbReference type="Proteomes" id="UP000807342">
    <property type="component" value="Unassembled WGS sequence"/>
</dbReference>
<evidence type="ECO:0000256" key="3">
    <source>
        <dbReference type="ARBA" id="ARBA00010617"/>
    </source>
</evidence>
<dbReference type="PRINTS" id="PR00385">
    <property type="entry name" value="P450"/>
</dbReference>
<keyword evidence="12" id="KW-1185">Reference proteome</keyword>
<evidence type="ECO:0000256" key="2">
    <source>
        <dbReference type="ARBA" id="ARBA00005179"/>
    </source>
</evidence>
<proteinExistence type="inferred from homology"/>
<keyword evidence="7 9" id="KW-0408">Iron</keyword>
<comment type="pathway">
    <text evidence="2">Secondary metabolite biosynthesis.</text>
</comment>
<dbReference type="InterPro" id="IPR050364">
    <property type="entry name" value="Cytochrome_P450_fung"/>
</dbReference>
<dbReference type="GO" id="GO:0004497">
    <property type="term" value="F:monooxygenase activity"/>
    <property type="evidence" value="ECO:0007669"/>
    <property type="project" value="UniProtKB-KW"/>
</dbReference>
<dbReference type="GO" id="GO:0005506">
    <property type="term" value="F:iron ion binding"/>
    <property type="evidence" value="ECO:0007669"/>
    <property type="project" value="InterPro"/>
</dbReference>
<dbReference type="EMBL" id="MU151642">
    <property type="protein sequence ID" value="KAF9442390.1"/>
    <property type="molecule type" value="Genomic_DNA"/>
</dbReference>
<reference evidence="11" key="1">
    <citation type="submission" date="2020-11" db="EMBL/GenBank/DDBJ databases">
        <authorList>
            <consortium name="DOE Joint Genome Institute"/>
            <person name="Ahrendt S."/>
            <person name="Riley R."/>
            <person name="Andreopoulos W."/>
            <person name="Labutti K."/>
            <person name="Pangilinan J."/>
            <person name="Ruiz-Duenas F.J."/>
            <person name="Barrasa J.M."/>
            <person name="Sanchez-Garcia M."/>
            <person name="Camarero S."/>
            <person name="Miyauchi S."/>
            <person name="Serrano A."/>
            <person name="Linde D."/>
            <person name="Babiker R."/>
            <person name="Drula E."/>
            <person name="Ayuso-Fernandez I."/>
            <person name="Pacheco R."/>
            <person name="Padilla G."/>
            <person name="Ferreira P."/>
            <person name="Barriuso J."/>
            <person name="Kellner H."/>
            <person name="Castanera R."/>
            <person name="Alfaro M."/>
            <person name="Ramirez L."/>
            <person name="Pisabarro A.G."/>
            <person name="Kuo A."/>
            <person name="Tritt A."/>
            <person name="Lipzen A."/>
            <person name="He G."/>
            <person name="Yan M."/>
            <person name="Ng V."/>
            <person name="Cullen D."/>
            <person name="Martin F."/>
            <person name="Rosso M.-N."/>
            <person name="Henrissat B."/>
            <person name="Hibbett D."/>
            <person name="Martinez A.T."/>
            <person name="Grigoriev I.V."/>
        </authorList>
    </citation>
    <scope>NUCLEOTIDE SEQUENCE</scope>
    <source>
        <strain evidence="11">MF-IS2</strain>
    </source>
</reference>
<feature type="binding site" description="axial binding residue" evidence="9">
    <location>
        <position position="126"/>
    </location>
    <ligand>
        <name>heme</name>
        <dbReference type="ChEBI" id="CHEBI:30413"/>
    </ligand>
    <ligandPart>
        <name>Fe</name>
        <dbReference type="ChEBI" id="CHEBI:18248"/>
    </ligandPart>
</feature>
<evidence type="ECO:0000313" key="11">
    <source>
        <dbReference type="EMBL" id="KAF9442390.1"/>
    </source>
</evidence>
<evidence type="ECO:0000256" key="10">
    <source>
        <dbReference type="RuleBase" id="RU000461"/>
    </source>
</evidence>
<keyword evidence="8 10" id="KW-0503">Monooxygenase</keyword>
<dbReference type="PANTHER" id="PTHR46300">
    <property type="entry name" value="P450, PUTATIVE (EUROFUNG)-RELATED-RELATED"/>
    <property type="match status" value="1"/>
</dbReference>
<dbReference type="GO" id="GO:0020037">
    <property type="term" value="F:heme binding"/>
    <property type="evidence" value="ECO:0007669"/>
    <property type="project" value="InterPro"/>
</dbReference>
<evidence type="ECO:0000256" key="7">
    <source>
        <dbReference type="ARBA" id="ARBA00023004"/>
    </source>
</evidence>